<dbReference type="STRING" id="31965.AWH51_07730"/>
<evidence type="ECO:0000313" key="2">
    <source>
        <dbReference type="Proteomes" id="UP000076218"/>
    </source>
</evidence>
<dbReference type="InterPro" id="IPR009078">
    <property type="entry name" value="Ferritin-like_SF"/>
</dbReference>
<sequence>MCGTVGLFVGCAAAAFCPVARTQGTTDAAGVPPDAPPPDYRSAFSSWDARASVRSAPRRVLRPDAGLALFPEELVPVAAHPLVRALGPEVLVGMQTRQLYRYLHFTAKLEHLVVNHVALGIANGDVRVPIPEQMRFDALKIYCDEAYHAYFSVDLIRQAEQLTGIAPPKADEEPFFLVRLRGLQALHEPRLAGLIELAFTIVSETLISSTLTDVARGVRVDPAVTDAVHDHALDEGRHHAYFAAYLEHLWGSLDPGQREFVAQLFPRLIDVFLDPDRPSVAAELAAYGLPSDQIEQVLADVFSDDIRHAYNRATAAKLLAYLGALDVFSSSAAHEQAASLGLVD</sequence>
<protein>
    <recommendedName>
        <fullName evidence="3">p-aminobenzoate N-oxygenase AurF</fullName>
    </recommendedName>
</protein>
<evidence type="ECO:0008006" key="3">
    <source>
        <dbReference type="Google" id="ProtNLM"/>
    </source>
</evidence>
<dbReference type="Proteomes" id="UP000076218">
    <property type="component" value="Unassembled WGS sequence"/>
</dbReference>
<dbReference type="InterPro" id="IPR012348">
    <property type="entry name" value="RNR-like"/>
</dbReference>
<gene>
    <name evidence="1" type="ORF">AWH51_07730</name>
</gene>
<evidence type="ECO:0000313" key="1">
    <source>
        <dbReference type="EMBL" id="KZC95515.1"/>
    </source>
</evidence>
<dbReference type="RefSeq" id="WP_063071163.1">
    <property type="nucleotide sequence ID" value="NZ_LQXA01000023.1"/>
</dbReference>
<reference evidence="1 2" key="1">
    <citation type="submission" date="2016-01" db="EMBL/GenBank/DDBJ databases">
        <title>Draft genome sequence of Clavibacter michiganensis subsp. tessellarius DOAB 609.</title>
        <authorList>
            <person name="Tambong J.T."/>
        </authorList>
    </citation>
    <scope>NUCLEOTIDE SEQUENCE [LARGE SCALE GENOMIC DNA]</scope>
    <source>
        <strain evidence="1 2">DOAB 609</strain>
    </source>
</reference>
<dbReference type="Pfam" id="PF11583">
    <property type="entry name" value="AurF"/>
    <property type="match status" value="1"/>
</dbReference>
<accession>A0A154V2C2</accession>
<dbReference type="InterPro" id="IPR025859">
    <property type="entry name" value="AurF/CmlI"/>
</dbReference>
<comment type="caution">
    <text evidence="1">The sequence shown here is derived from an EMBL/GenBank/DDBJ whole genome shotgun (WGS) entry which is preliminary data.</text>
</comment>
<dbReference type="Gene3D" id="1.10.620.20">
    <property type="entry name" value="Ribonucleotide Reductase, subunit A"/>
    <property type="match status" value="1"/>
</dbReference>
<dbReference type="AlphaFoldDB" id="A0A154V2C2"/>
<dbReference type="SUPFAM" id="SSF47240">
    <property type="entry name" value="Ferritin-like"/>
    <property type="match status" value="1"/>
</dbReference>
<dbReference type="EMBL" id="LQXA01000023">
    <property type="protein sequence ID" value="KZC95515.1"/>
    <property type="molecule type" value="Genomic_DNA"/>
</dbReference>
<dbReference type="GO" id="GO:0016491">
    <property type="term" value="F:oxidoreductase activity"/>
    <property type="evidence" value="ECO:0007669"/>
    <property type="project" value="InterPro"/>
</dbReference>
<name>A0A154V2C2_9MICO</name>
<organism evidence="1 2">
    <name type="scientific">Clavibacter tessellarius</name>
    <dbReference type="NCBI Taxonomy" id="31965"/>
    <lineage>
        <taxon>Bacteria</taxon>
        <taxon>Bacillati</taxon>
        <taxon>Actinomycetota</taxon>
        <taxon>Actinomycetes</taxon>
        <taxon>Micrococcales</taxon>
        <taxon>Microbacteriaceae</taxon>
        <taxon>Clavibacter</taxon>
    </lineage>
</organism>
<dbReference type="OrthoDB" id="505347at2"/>
<proteinExistence type="predicted"/>